<proteinExistence type="predicted"/>
<dbReference type="EMBL" id="CP029803">
    <property type="protein sequence ID" value="AWT59424.1"/>
    <property type="molecule type" value="Genomic_DNA"/>
</dbReference>
<dbReference type="Pfam" id="PF03968">
    <property type="entry name" value="LptD_N"/>
    <property type="match status" value="1"/>
</dbReference>
<dbReference type="Proteomes" id="UP000247465">
    <property type="component" value="Chromosome"/>
</dbReference>
<dbReference type="KEGG" id="mtar:DF168_00613"/>
<accession>A0A2Z4AGX7</accession>
<dbReference type="AlphaFoldDB" id="A0A2Z4AGX7"/>
<evidence type="ECO:0000259" key="1">
    <source>
        <dbReference type="Pfam" id="PF03968"/>
    </source>
</evidence>
<evidence type="ECO:0000313" key="2">
    <source>
        <dbReference type="EMBL" id="AWT59424.1"/>
    </source>
</evidence>
<gene>
    <name evidence="2" type="ORF">DF168_00613</name>
</gene>
<reference evidence="2 3" key="1">
    <citation type="submission" date="2018-06" db="EMBL/GenBank/DDBJ databases">
        <title>Draft Genome Sequence of a Novel Marine Bacterium Related to the Verrucomicrobia.</title>
        <authorList>
            <person name="Vosseberg J."/>
            <person name="Martijn J."/>
            <person name="Ettema T.J.G."/>
        </authorList>
    </citation>
    <scope>NUCLEOTIDE SEQUENCE [LARGE SCALE GENOMIC DNA]</scope>
    <source>
        <strain evidence="2">TARA_B100001123</strain>
    </source>
</reference>
<dbReference type="Gene3D" id="2.60.450.10">
    <property type="entry name" value="Lipopolysaccharide (LPS) transport protein A like domain"/>
    <property type="match status" value="1"/>
</dbReference>
<organism evidence="2 3">
    <name type="scientific">Candidatus Moanibacter tarae</name>
    <dbReference type="NCBI Taxonomy" id="2200854"/>
    <lineage>
        <taxon>Bacteria</taxon>
        <taxon>Pseudomonadati</taxon>
        <taxon>Verrucomicrobiota</taxon>
        <taxon>Opitutia</taxon>
        <taxon>Puniceicoccales</taxon>
        <taxon>Puniceicoccales incertae sedis</taxon>
        <taxon>Candidatus Moanibacter</taxon>
    </lineage>
</organism>
<dbReference type="InterPro" id="IPR005653">
    <property type="entry name" value="OstA-like_N"/>
</dbReference>
<feature type="domain" description="Organic solvent tolerance-like N-terminal" evidence="1">
    <location>
        <begin position="62"/>
        <end position="178"/>
    </location>
</feature>
<protein>
    <recommendedName>
        <fullName evidence="1">Organic solvent tolerance-like N-terminal domain-containing protein</fullName>
    </recommendedName>
</protein>
<name>A0A2Z4AGX7_9BACT</name>
<sequence length="215" mass="24035">MNSEESNCKRYHGMSAGRTLGKRISRTIGFMVCWVLLFFTEITAEAGQTDSSGSEITPGTIISSDSLVMRSQRNMNHFRFQGKVRVESTNLTLESEQLEIISLREEDLDQTDVMIGEFGGIQRIIAKGHVVILQAGRRAEAGIAEIFPIEGKLVLKDSPRVLDGQGEVRGWRITFLKDDKQALVEIDPKNHENRPTLRLSELPDLGFQSVSENSN</sequence>
<evidence type="ECO:0000313" key="3">
    <source>
        <dbReference type="Proteomes" id="UP000247465"/>
    </source>
</evidence>